<evidence type="ECO:0000259" key="1">
    <source>
        <dbReference type="PROSITE" id="PS51186"/>
    </source>
</evidence>
<feature type="domain" description="N-acetyltransferase" evidence="1">
    <location>
        <begin position="14"/>
        <end position="168"/>
    </location>
</feature>
<gene>
    <name evidence="2" type="ORF">E6K73_00550</name>
</gene>
<dbReference type="Gene3D" id="3.40.630.30">
    <property type="match status" value="1"/>
</dbReference>
<dbReference type="PROSITE" id="PS51186">
    <property type="entry name" value="GNAT"/>
    <property type="match status" value="1"/>
</dbReference>
<dbReference type="Proteomes" id="UP000320184">
    <property type="component" value="Unassembled WGS sequence"/>
</dbReference>
<reference evidence="2 3" key="1">
    <citation type="journal article" date="2019" name="Nat. Microbiol.">
        <title>Mediterranean grassland soil C-N compound turnover is dependent on rainfall and depth, and is mediated by genomically divergent microorganisms.</title>
        <authorList>
            <person name="Diamond S."/>
            <person name="Andeer P.F."/>
            <person name="Li Z."/>
            <person name="Crits-Christoph A."/>
            <person name="Burstein D."/>
            <person name="Anantharaman K."/>
            <person name="Lane K.R."/>
            <person name="Thomas B.C."/>
            <person name="Pan C."/>
            <person name="Northen T.R."/>
            <person name="Banfield J.F."/>
        </authorList>
    </citation>
    <scope>NUCLEOTIDE SEQUENCE [LARGE SCALE GENOMIC DNA]</scope>
    <source>
        <strain evidence="2">WS_3</strain>
    </source>
</reference>
<protein>
    <submittedName>
        <fullName evidence="2">GNAT family N-acetyltransferase</fullName>
    </submittedName>
</protein>
<sequence length="179" mass="20607">MRFDLQPRLKGQLIELRPLARSDFDALFEAASDPRIWEQHPEPDRYQREAFRRYFEGGMESGGAFAVIERKTGRIIGSSRYCNLDAGGGEVEIGWTFLERAFWGGTYNREMKSLMLDHAFKFVDRVVFVVGENNLRSQRALQKIGARFLKRVQSAMPDGTVTMNLVFVIERSGWHPDSQ</sequence>
<evidence type="ECO:0000313" key="2">
    <source>
        <dbReference type="EMBL" id="TMQ53971.1"/>
    </source>
</evidence>
<evidence type="ECO:0000313" key="3">
    <source>
        <dbReference type="Proteomes" id="UP000320184"/>
    </source>
</evidence>
<organism evidence="2 3">
    <name type="scientific">Eiseniibacteriota bacterium</name>
    <dbReference type="NCBI Taxonomy" id="2212470"/>
    <lineage>
        <taxon>Bacteria</taxon>
        <taxon>Candidatus Eiseniibacteriota</taxon>
    </lineage>
</organism>
<dbReference type="GO" id="GO:0016747">
    <property type="term" value="F:acyltransferase activity, transferring groups other than amino-acyl groups"/>
    <property type="evidence" value="ECO:0007669"/>
    <property type="project" value="InterPro"/>
</dbReference>
<comment type="caution">
    <text evidence="2">The sequence shown here is derived from an EMBL/GenBank/DDBJ whole genome shotgun (WGS) entry which is preliminary data.</text>
</comment>
<dbReference type="EMBL" id="VBOT01000005">
    <property type="protein sequence ID" value="TMQ53971.1"/>
    <property type="molecule type" value="Genomic_DNA"/>
</dbReference>
<dbReference type="InterPro" id="IPR000182">
    <property type="entry name" value="GNAT_dom"/>
</dbReference>
<name>A0A538SRF9_UNCEI</name>
<dbReference type="SUPFAM" id="SSF55729">
    <property type="entry name" value="Acyl-CoA N-acyltransferases (Nat)"/>
    <property type="match status" value="1"/>
</dbReference>
<dbReference type="PANTHER" id="PTHR43610:SF1">
    <property type="entry name" value="N-ACETYLTRANSFERASE DOMAIN-CONTAINING PROTEIN"/>
    <property type="match status" value="1"/>
</dbReference>
<dbReference type="AlphaFoldDB" id="A0A538SRF9"/>
<dbReference type="Pfam" id="PF13302">
    <property type="entry name" value="Acetyltransf_3"/>
    <property type="match status" value="1"/>
</dbReference>
<keyword evidence="2" id="KW-0808">Transferase</keyword>
<accession>A0A538SRF9</accession>
<proteinExistence type="predicted"/>
<dbReference type="PANTHER" id="PTHR43610">
    <property type="entry name" value="BLL6696 PROTEIN"/>
    <property type="match status" value="1"/>
</dbReference>
<dbReference type="InterPro" id="IPR016181">
    <property type="entry name" value="Acyl_CoA_acyltransferase"/>
</dbReference>